<dbReference type="InterPro" id="IPR013747">
    <property type="entry name" value="ACP_syn_III_C"/>
</dbReference>
<sequence length="323" mass="35643">MNIMTNIPIGLKSVGVFTPDVKKEFRLHDGSVQAVSTADKNLTTFMMAESAFMDIFQKSNIDAGNVEHFIYMNDSFADHLYLMNSRSLLSRVGVNRTVTYNMFQGGNSSLLGCKFAIDHLKVNSEDTHSFIGASSHWEYHSENRALGEAILGDGSAVAHFKKGHEDFQFISFSSKTVGKYHDINYLAIGGYRHPLVEENIKNGEFVFKVHNDEHYHELKGLTVSISANVLAKALVKARLELPDIDLFVFHSHTPSISSQFVECLQIPNTKVLETVSDNGYMGSAGTLIALDKMMHDSRIDKGSNVAVVSLSADGNFSAAIVKV</sequence>
<comment type="caution">
    <text evidence="4">The sequence shown here is derived from an EMBL/GenBank/DDBJ whole genome shotgun (WGS) entry which is preliminary data.</text>
</comment>
<organism evidence="4 5">
    <name type="scientific">Cytobacillus oceanisediminis</name>
    <dbReference type="NCBI Taxonomy" id="665099"/>
    <lineage>
        <taxon>Bacteria</taxon>
        <taxon>Bacillati</taxon>
        <taxon>Bacillota</taxon>
        <taxon>Bacilli</taxon>
        <taxon>Bacillales</taxon>
        <taxon>Bacillaceae</taxon>
        <taxon>Cytobacillus</taxon>
    </lineage>
</organism>
<dbReference type="EMBL" id="QGTW01000005">
    <property type="protein sequence ID" value="PWW28918.1"/>
    <property type="molecule type" value="Genomic_DNA"/>
</dbReference>
<reference evidence="4 5" key="1">
    <citation type="submission" date="2018-05" db="EMBL/GenBank/DDBJ databases">
        <title>Freshwater and sediment microbial communities from various areas in North America, analyzing microbe dynamics in response to fracking.</title>
        <authorList>
            <person name="Lamendella R."/>
        </authorList>
    </citation>
    <scope>NUCLEOTIDE SEQUENCE [LARGE SCALE GENOMIC DNA]</scope>
    <source>
        <strain evidence="4 5">15_TX</strain>
    </source>
</reference>
<dbReference type="GO" id="GO:0016746">
    <property type="term" value="F:acyltransferase activity"/>
    <property type="evidence" value="ECO:0007669"/>
    <property type="project" value="UniProtKB-KW"/>
</dbReference>
<gene>
    <name evidence="4" type="ORF">DFO73_105155</name>
</gene>
<dbReference type="AlphaFoldDB" id="A0A2V2ZWS3"/>
<dbReference type="PANTHER" id="PTHR34069:SF2">
    <property type="entry name" value="BETA-KETOACYL-[ACYL-CARRIER-PROTEIN] SYNTHASE III"/>
    <property type="match status" value="1"/>
</dbReference>
<proteinExistence type="predicted"/>
<evidence type="ECO:0000256" key="1">
    <source>
        <dbReference type="ARBA" id="ARBA00022679"/>
    </source>
</evidence>
<evidence type="ECO:0000259" key="3">
    <source>
        <dbReference type="Pfam" id="PF08541"/>
    </source>
</evidence>
<evidence type="ECO:0000313" key="5">
    <source>
        <dbReference type="Proteomes" id="UP000247150"/>
    </source>
</evidence>
<protein>
    <submittedName>
        <fullName evidence="4">3-oxoacyl-[acyl-carrier-protein] synthase III</fullName>
    </submittedName>
</protein>
<dbReference type="Pfam" id="PF08541">
    <property type="entry name" value="ACP_syn_III_C"/>
    <property type="match status" value="1"/>
</dbReference>
<dbReference type="PANTHER" id="PTHR34069">
    <property type="entry name" value="3-OXOACYL-[ACYL-CARRIER-PROTEIN] SYNTHASE 3"/>
    <property type="match status" value="1"/>
</dbReference>
<evidence type="ECO:0000313" key="4">
    <source>
        <dbReference type="EMBL" id="PWW28918.1"/>
    </source>
</evidence>
<dbReference type="Gene3D" id="3.40.47.10">
    <property type="match status" value="2"/>
</dbReference>
<keyword evidence="2" id="KW-0012">Acyltransferase</keyword>
<dbReference type="InterPro" id="IPR016039">
    <property type="entry name" value="Thiolase-like"/>
</dbReference>
<feature type="domain" description="Beta-ketoacyl-[acyl-carrier-protein] synthase III C-terminal" evidence="3">
    <location>
        <begin position="235"/>
        <end position="322"/>
    </location>
</feature>
<keyword evidence="1" id="KW-0808">Transferase</keyword>
<dbReference type="Proteomes" id="UP000247150">
    <property type="component" value="Unassembled WGS sequence"/>
</dbReference>
<name>A0A2V2ZWS3_9BACI</name>
<dbReference type="RefSeq" id="WP_181395988.1">
    <property type="nucleotide sequence ID" value="NZ_QGTW01000005.1"/>
</dbReference>
<evidence type="ECO:0000256" key="2">
    <source>
        <dbReference type="ARBA" id="ARBA00023315"/>
    </source>
</evidence>
<dbReference type="GO" id="GO:0044550">
    <property type="term" value="P:secondary metabolite biosynthetic process"/>
    <property type="evidence" value="ECO:0007669"/>
    <property type="project" value="TreeGrafter"/>
</dbReference>
<dbReference type="SUPFAM" id="SSF53901">
    <property type="entry name" value="Thiolase-like"/>
    <property type="match status" value="2"/>
</dbReference>
<accession>A0A2V2ZWS3</accession>